<keyword evidence="5" id="KW-0479">Metal-binding</keyword>
<evidence type="ECO:0000256" key="5">
    <source>
        <dbReference type="ARBA" id="ARBA00022723"/>
    </source>
</evidence>
<keyword evidence="4" id="KW-0686">Riboflavin biosynthesis</keyword>
<evidence type="ECO:0000256" key="4">
    <source>
        <dbReference type="ARBA" id="ARBA00022619"/>
    </source>
</evidence>
<dbReference type="InterPro" id="IPR032677">
    <property type="entry name" value="GTP_cyclohydro_II"/>
</dbReference>
<dbReference type="EC" id="3.5.4.25" evidence="3"/>
<dbReference type="GO" id="GO:0005829">
    <property type="term" value="C:cytosol"/>
    <property type="evidence" value="ECO:0007669"/>
    <property type="project" value="TreeGrafter"/>
</dbReference>
<dbReference type="GO" id="GO:0008686">
    <property type="term" value="F:3,4-dihydroxy-2-butanone-4-phosphate synthase activity"/>
    <property type="evidence" value="ECO:0007669"/>
    <property type="project" value="TreeGrafter"/>
</dbReference>
<dbReference type="GO" id="GO:0005525">
    <property type="term" value="F:GTP binding"/>
    <property type="evidence" value="ECO:0007669"/>
    <property type="project" value="UniProtKB-KW"/>
</dbReference>
<dbReference type="GO" id="GO:0046872">
    <property type="term" value="F:metal ion binding"/>
    <property type="evidence" value="ECO:0007669"/>
    <property type="project" value="UniProtKB-KW"/>
</dbReference>
<comment type="cofactor">
    <cofactor evidence="1">
        <name>Zn(2+)</name>
        <dbReference type="ChEBI" id="CHEBI:29105"/>
    </cofactor>
</comment>
<keyword evidence="7 12" id="KW-0378">Hydrolase</keyword>
<dbReference type="PANTHER" id="PTHR21327:SF18">
    <property type="entry name" value="3,4-DIHYDROXY-2-BUTANONE 4-PHOSPHATE SYNTHASE"/>
    <property type="match status" value="1"/>
</dbReference>
<dbReference type="Proteomes" id="UP000515512">
    <property type="component" value="Chromosome"/>
</dbReference>
<evidence type="ECO:0000256" key="9">
    <source>
        <dbReference type="ARBA" id="ARBA00023134"/>
    </source>
</evidence>
<keyword evidence="6" id="KW-0547">Nucleotide-binding</keyword>
<keyword evidence="8" id="KW-0862">Zinc</keyword>
<reference evidence="12 13" key="1">
    <citation type="submission" date="2020-07" db="EMBL/GenBank/DDBJ databases">
        <authorList>
            <person name="Zhuang K."/>
            <person name="Ran Y."/>
        </authorList>
    </citation>
    <scope>NUCLEOTIDE SEQUENCE [LARGE SCALE GENOMIC DNA]</scope>
    <source>
        <strain evidence="12 13">WCH-YHL-001</strain>
    </source>
</reference>
<dbReference type="GO" id="GO:0003935">
    <property type="term" value="F:GTP cyclohydrolase II activity"/>
    <property type="evidence" value="ECO:0007669"/>
    <property type="project" value="UniProtKB-EC"/>
</dbReference>
<evidence type="ECO:0000256" key="2">
    <source>
        <dbReference type="ARBA" id="ARBA00004853"/>
    </source>
</evidence>
<dbReference type="InterPro" id="IPR036144">
    <property type="entry name" value="RibA-like_sf"/>
</dbReference>
<evidence type="ECO:0000256" key="1">
    <source>
        <dbReference type="ARBA" id="ARBA00001947"/>
    </source>
</evidence>
<evidence type="ECO:0000259" key="11">
    <source>
        <dbReference type="Pfam" id="PF00925"/>
    </source>
</evidence>
<keyword evidence="13" id="KW-1185">Reference proteome</keyword>
<accession>A0A7D6VEE8</accession>
<evidence type="ECO:0000313" key="12">
    <source>
        <dbReference type="EMBL" id="QLY34621.1"/>
    </source>
</evidence>
<dbReference type="EMBL" id="CP059399">
    <property type="protein sequence ID" value="QLY34621.1"/>
    <property type="molecule type" value="Genomic_DNA"/>
</dbReference>
<organism evidence="12 13">
    <name type="scientific">Nocardia huaxiensis</name>
    <dbReference type="NCBI Taxonomy" id="2755382"/>
    <lineage>
        <taxon>Bacteria</taxon>
        <taxon>Bacillati</taxon>
        <taxon>Actinomycetota</taxon>
        <taxon>Actinomycetes</taxon>
        <taxon>Mycobacteriales</taxon>
        <taxon>Nocardiaceae</taxon>
        <taxon>Nocardia</taxon>
    </lineage>
</organism>
<dbReference type="GO" id="GO:0009231">
    <property type="term" value="P:riboflavin biosynthetic process"/>
    <property type="evidence" value="ECO:0007669"/>
    <property type="project" value="UniProtKB-UniPathway"/>
</dbReference>
<feature type="domain" description="GTP cyclohydrolase II" evidence="11">
    <location>
        <begin position="17"/>
        <end position="149"/>
    </location>
</feature>
<name>A0A7D6VEE8_9NOCA</name>
<sequence>MRVRVAELPGGSSVGSVLLFGELQADPLVRMHSRCLYGDALRSEDCDCGPELDLSLDRIQAEGGGVLIYLEQEGRGAGLLTKAKGLRLSQTRGWDTYKAYRSLGFPADLRSYEPAAFFLRFELGLGRIRLLTNSPNKVAALRCAGIEVTPVTVHTEPQTERARKYLSDKQILQNHDLPPLLRTLPSATTAQHEPVMSISPVGVVSRTVVQTATRIIKRLRALVDGYNS</sequence>
<dbReference type="KEGG" id="nhu:H0264_23730"/>
<evidence type="ECO:0000256" key="10">
    <source>
        <dbReference type="ARBA" id="ARBA00049295"/>
    </source>
</evidence>
<dbReference type="SUPFAM" id="SSF142695">
    <property type="entry name" value="RibA-like"/>
    <property type="match status" value="1"/>
</dbReference>
<dbReference type="InterPro" id="IPR000926">
    <property type="entry name" value="RibA"/>
</dbReference>
<evidence type="ECO:0000256" key="3">
    <source>
        <dbReference type="ARBA" id="ARBA00012762"/>
    </source>
</evidence>
<dbReference type="NCBIfam" id="NF001591">
    <property type="entry name" value="PRK00393.1"/>
    <property type="match status" value="1"/>
</dbReference>
<comment type="catalytic activity">
    <reaction evidence="10">
        <text>GTP + 4 H2O = 2,5-diamino-6-hydroxy-4-(5-phosphoribosylamino)-pyrimidine + formate + 2 phosphate + 3 H(+)</text>
        <dbReference type="Rhea" id="RHEA:23704"/>
        <dbReference type="ChEBI" id="CHEBI:15377"/>
        <dbReference type="ChEBI" id="CHEBI:15378"/>
        <dbReference type="ChEBI" id="CHEBI:15740"/>
        <dbReference type="ChEBI" id="CHEBI:37565"/>
        <dbReference type="ChEBI" id="CHEBI:43474"/>
        <dbReference type="ChEBI" id="CHEBI:58614"/>
        <dbReference type="EC" id="3.5.4.25"/>
    </reaction>
</comment>
<protein>
    <recommendedName>
        <fullName evidence="3">GTP cyclohydrolase II</fullName>
        <ecNumber evidence="3">3.5.4.25</ecNumber>
    </recommendedName>
</protein>
<dbReference type="AlphaFoldDB" id="A0A7D6VEE8"/>
<keyword evidence="9" id="KW-0342">GTP-binding</keyword>
<dbReference type="PANTHER" id="PTHR21327">
    <property type="entry name" value="GTP CYCLOHYDROLASE II-RELATED"/>
    <property type="match status" value="1"/>
</dbReference>
<gene>
    <name evidence="12" type="ORF">H0264_23730</name>
</gene>
<dbReference type="Pfam" id="PF00925">
    <property type="entry name" value="GTP_cyclohydro2"/>
    <property type="match status" value="1"/>
</dbReference>
<evidence type="ECO:0000256" key="7">
    <source>
        <dbReference type="ARBA" id="ARBA00022801"/>
    </source>
</evidence>
<comment type="pathway">
    <text evidence="2">Cofactor biosynthesis; riboflavin biosynthesis; 5-amino-6-(D-ribitylamino)uracil from GTP: step 1/4.</text>
</comment>
<evidence type="ECO:0000313" key="13">
    <source>
        <dbReference type="Proteomes" id="UP000515512"/>
    </source>
</evidence>
<dbReference type="Gene3D" id="3.40.50.10990">
    <property type="entry name" value="GTP cyclohydrolase II"/>
    <property type="match status" value="1"/>
</dbReference>
<evidence type="ECO:0000256" key="8">
    <source>
        <dbReference type="ARBA" id="ARBA00022833"/>
    </source>
</evidence>
<dbReference type="UniPathway" id="UPA00275"/>
<dbReference type="CDD" id="cd00641">
    <property type="entry name" value="GTP_cyclohydro2"/>
    <property type="match status" value="1"/>
</dbReference>
<proteinExistence type="predicted"/>
<evidence type="ECO:0000256" key="6">
    <source>
        <dbReference type="ARBA" id="ARBA00022741"/>
    </source>
</evidence>